<feature type="transmembrane region" description="Helical" evidence="1">
    <location>
        <begin position="6"/>
        <end position="25"/>
    </location>
</feature>
<proteinExistence type="predicted"/>
<reference evidence="3" key="1">
    <citation type="submission" date="2016-10" db="EMBL/GenBank/DDBJ databases">
        <authorList>
            <person name="Varghese N."/>
            <person name="Submissions S."/>
        </authorList>
    </citation>
    <scope>NUCLEOTIDE SEQUENCE [LARGE SCALE GENOMIC DNA]</scope>
    <source>
        <strain evidence="3">DSM 25055</strain>
    </source>
</reference>
<keyword evidence="3" id="KW-1185">Reference proteome</keyword>
<protein>
    <submittedName>
        <fullName evidence="2">Uncharacterized protein</fullName>
    </submittedName>
</protein>
<dbReference type="EMBL" id="FOFD01000007">
    <property type="protein sequence ID" value="SER72419.1"/>
    <property type="molecule type" value="Genomic_DNA"/>
</dbReference>
<keyword evidence="1" id="KW-0812">Transmembrane</keyword>
<evidence type="ECO:0000256" key="1">
    <source>
        <dbReference type="SAM" id="Phobius"/>
    </source>
</evidence>
<dbReference type="Proteomes" id="UP000199114">
    <property type="component" value="Unassembled WGS sequence"/>
</dbReference>
<dbReference type="AlphaFoldDB" id="A0A1H9RKE6"/>
<sequence>MTATGSWTVIALGTVLSVWLVATVINSTPWGFRKLGGREVHHFIPRWNFFAPDPGVADYHLLYRDTFVDGGVGPWQEVSRFHEPRDVTAPIWHPDKHGKKALFDLTQELLRSQPETESEYDAESSDERELTPVRSDAIKLTTAYIVLLNYVSSVQRSEMSVATQFLIMREAGVDGTLEPIFTSDYHTV</sequence>
<keyword evidence="1" id="KW-1133">Transmembrane helix</keyword>
<dbReference type="OrthoDB" id="350121at2157"/>
<organism evidence="2 3">
    <name type="scientific">Natrinema salaciae</name>
    <dbReference type="NCBI Taxonomy" id="1186196"/>
    <lineage>
        <taxon>Archaea</taxon>
        <taxon>Methanobacteriati</taxon>
        <taxon>Methanobacteriota</taxon>
        <taxon>Stenosarchaea group</taxon>
        <taxon>Halobacteria</taxon>
        <taxon>Halobacteriales</taxon>
        <taxon>Natrialbaceae</taxon>
        <taxon>Natrinema</taxon>
    </lineage>
</organism>
<dbReference type="STRING" id="1186196.SAMN04489841_4412"/>
<evidence type="ECO:0000313" key="3">
    <source>
        <dbReference type="Proteomes" id="UP000199114"/>
    </source>
</evidence>
<accession>A0A1H9RKE6</accession>
<dbReference type="RefSeq" id="WP_090621866.1">
    <property type="nucleotide sequence ID" value="NZ_FOFD01000007.1"/>
</dbReference>
<name>A0A1H9RKE6_9EURY</name>
<keyword evidence="1" id="KW-0472">Membrane</keyword>
<gene>
    <name evidence="2" type="ORF">SAMN04489841_4412</name>
</gene>
<evidence type="ECO:0000313" key="2">
    <source>
        <dbReference type="EMBL" id="SER72419.1"/>
    </source>
</evidence>